<gene>
    <name evidence="2" type="ORF">SAMN05443245_1375</name>
</gene>
<name>A0A1H1AVP7_9BURK</name>
<organism evidence="2 3">
    <name type="scientific">Paraburkholderia fungorum</name>
    <dbReference type="NCBI Taxonomy" id="134537"/>
    <lineage>
        <taxon>Bacteria</taxon>
        <taxon>Pseudomonadati</taxon>
        <taxon>Pseudomonadota</taxon>
        <taxon>Betaproteobacteria</taxon>
        <taxon>Burkholderiales</taxon>
        <taxon>Burkholderiaceae</taxon>
        <taxon>Paraburkholderia</taxon>
    </lineage>
</organism>
<feature type="transmembrane region" description="Helical" evidence="1">
    <location>
        <begin position="85"/>
        <end position="104"/>
    </location>
</feature>
<accession>A0A1H1AVP7</accession>
<feature type="transmembrane region" description="Helical" evidence="1">
    <location>
        <begin position="50"/>
        <end position="73"/>
    </location>
</feature>
<evidence type="ECO:0000313" key="3">
    <source>
        <dbReference type="Proteomes" id="UP000183487"/>
    </source>
</evidence>
<sequence>MRRLSVAALGFVWGLLLTWLLLYVFSHVNWQREVAPMSGCSDMEHCSPRTLTLFVLFGTLFCPAFVFAGINAVAYKHWSTQKWTLVFSVGSIFVMLFYTVLYAMPQSGSYLK</sequence>
<protein>
    <recommendedName>
        <fullName evidence="4">Transmembrane protein</fullName>
    </recommendedName>
</protein>
<reference evidence="3" key="1">
    <citation type="submission" date="2016-10" db="EMBL/GenBank/DDBJ databases">
        <authorList>
            <person name="Varghese N."/>
        </authorList>
    </citation>
    <scope>NUCLEOTIDE SEQUENCE [LARGE SCALE GENOMIC DNA]</scope>
    <source>
        <strain evidence="3">GAS106B</strain>
    </source>
</reference>
<evidence type="ECO:0000256" key="1">
    <source>
        <dbReference type="SAM" id="Phobius"/>
    </source>
</evidence>
<keyword evidence="1" id="KW-1133">Transmembrane helix</keyword>
<keyword evidence="3" id="KW-1185">Reference proteome</keyword>
<dbReference type="Proteomes" id="UP000183487">
    <property type="component" value="Unassembled WGS sequence"/>
</dbReference>
<dbReference type="EMBL" id="FNKP01000001">
    <property type="protein sequence ID" value="SDQ43733.1"/>
    <property type="molecule type" value="Genomic_DNA"/>
</dbReference>
<evidence type="ECO:0000313" key="2">
    <source>
        <dbReference type="EMBL" id="SDQ43733.1"/>
    </source>
</evidence>
<proteinExistence type="predicted"/>
<dbReference type="AlphaFoldDB" id="A0A1H1AVP7"/>
<keyword evidence="1" id="KW-0472">Membrane</keyword>
<keyword evidence="1" id="KW-0812">Transmembrane</keyword>
<evidence type="ECO:0008006" key="4">
    <source>
        <dbReference type="Google" id="ProtNLM"/>
    </source>
</evidence>